<accession>A0AAD7PV02</accession>
<dbReference type="EMBL" id="JARAOO010000005">
    <property type="protein sequence ID" value="KAJ7968294.1"/>
    <property type="molecule type" value="Genomic_DNA"/>
</dbReference>
<name>A0AAD7PV02_QUISA</name>
<dbReference type="AlphaFoldDB" id="A0AAD7PV02"/>
<dbReference type="PANTHER" id="PTHR48216:SF1">
    <property type="match status" value="1"/>
</dbReference>
<protein>
    <submittedName>
        <fullName evidence="2">Leguminosin secreted peptide</fullName>
    </submittedName>
</protein>
<evidence type="ECO:0000313" key="3">
    <source>
        <dbReference type="Proteomes" id="UP001163823"/>
    </source>
</evidence>
<sequence length="84" mass="9306">MASTHFLVLLFFFALYISSIDTVQASRKLMQGGCFPGLTFPPLPPRPSLLTGRYPEFKVPPPITTRQDFPSLPFFSPPAIPTPP</sequence>
<evidence type="ECO:0000313" key="2">
    <source>
        <dbReference type="EMBL" id="KAJ7968294.1"/>
    </source>
</evidence>
<proteinExistence type="predicted"/>
<organism evidence="2 3">
    <name type="scientific">Quillaja saponaria</name>
    <name type="common">Soap bark tree</name>
    <dbReference type="NCBI Taxonomy" id="32244"/>
    <lineage>
        <taxon>Eukaryota</taxon>
        <taxon>Viridiplantae</taxon>
        <taxon>Streptophyta</taxon>
        <taxon>Embryophyta</taxon>
        <taxon>Tracheophyta</taxon>
        <taxon>Spermatophyta</taxon>
        <taxon>Magnoliopsida</taxon>
        <taxon>eudicotyledons</taxon>
        <taxon>Gunneridae</taxon>
        <taxon>Pentapetalae</taxon>
        <taxon>rosids</taxon>
        <taxon>fabids</taxon>
        <taxon>Fabales</taxon>
        <taxon>Quillajaceae</taxon>
        <taxon>Quillaja</taxon>
    </lineage>
</organism>
<evidence type="ECO:0000256" key="1">
    <source>
        <dbReference type="SAM" id="SignalP"/>
    </source>
</evidence>
<feature type="chain" id="PRO_5042028858" evidence="1">
    <location>
        <begin position="26"/>
        <end position="84"/>
    </location>
</feature>
<keyword evidence="3" id="KW-1185">Reference proteome</keyword>
<keyword evidence="1" id="KW-0732">Signal</keyword>
<dbReference type="Proteomes" id="UP001163823">
    <property type="component" value="Chromosome 5"/>
</dbReference>
<reference evidence="2" key="1">
    <citation type="journal article" date="2023" name="Science">
        <title>Elucidation of the pathway for biosynthesis of saponin adjuvants from the soapbark tree.</title>
        <authorList>
            <person name="Reed J."/>
            <person name="Orme A."/>
            <person name="El-Demerdash A."/>
            <person name="Owen C."/>
            <person name="Martin L.B.B."/>
            <person name="Misra R.C."/>
            <person name="Kikuchi S."/>
            <person name="Rejzek M."/>
            <person name="Martin A.C."/>
            <person name="Harkess A."/>
            <person name="Leebens-Mack J."/>
            <person name="Louveau T."/>
            <person name="Stephenson M.J."/>
            <person name="Osbourn A."/>
        </authorList>
    </citation>
    <scope>NUCLEOTIDE SEQUENCE</scope>
    <source>
        <strain evidence="2">S10</strain>
    </source>
</reference>
<comment type="caution">
    <text evidence="2">The sequence shown here is derived from an EMBL/GenBank/DDBJ whole genome shotgun (WGS) entry which is preliminary data.</text>
</comment>
<feature type="signal peptide" evidence="1">
    <location>
        <begin position="1"/>
        <end position="25"/>
    </location>
</feature>
<dbReference type="PANTHER" id="PTHR48216">
    <property type="match status" value="1"/>
</dbReference>
<gene>
    <name evidence="2" type="ORF">O6P43_012420</name>
</gene>
<dbReference type="KEGG" id="qsa:O6P43_012420"/>